<proteinExistence type="inferred from homology"/>
<dbReference type="OrthoDB" id="9790745at2"/>
<dbReference type="Pfam" id="PF00258">
    <property type="entry name" value="Flavodoxin_1"/>
    <property type="match status" value="1"/>
</dbReference>
<dbReference type="GO" id="GO:0016651">
    <property type="term" value="F:oxidoreductase activity, acting on NAD(P)H"/>
    <property type="evidence" value="ECO:0007669"/>
    <property type="project" value="UniProtKB-ARBA"/>
</dbReference>
<evidence type="ECO:0000259" key="8">
    <source>
        <dbReference type="PROSITE" id="PS50902"/>
    </source>
</evidence>
<evidence type="ECO:0000256" key="1">
    <source>
        <dbReference type="ARBA" id="ARBA00001917"/>
    </source>
</evidence>
<comment type="function">
    <text evidence="2">Low-potential electron donor to a number of redox enzymes.</text>
</comment>
<dbReference type="PANTHER" id="PTHR42809">
    <property type="entry name" value="FLAVODOXIN 2"/>
    <property type="match status" value="1"/>
</dbReference>
<dbReference type="InterPro" id="IPR001226">
    <property type="entry name" value="Flavodoxin_CS"/>
</dbReference>
<evidence type="ECO:0000256" key="3">
    <source>
        <dbReference type="ARBA" id="ARBA00005267"/>
    </source>
</evidence>
<feature type="domain" description="Flavodoxin-like" evidence="8">
    <location>
        <begin position="5"/>
        <end position="133"/>
    </location>
</feature>
<evidence type="ECO:0000313" key="9">
    <source>
        <dbReference type="EMBL" id="SNZ10031.1"/>
    </source>
</evidence>
<evidence type="ECO:0000256" key="4">
    <source>
        <dbReference type="ARBA" id="ARBA00022448"/>
    </source>
</evidence>
<protein>
    <submittedName>
        <fullName evidence="9">Ribonucleotide reductase-associated flavodoxin, putative</fullName>
    </submittedName>
</protein>
<accession>A0A285NQY4</accession>
<dbReference type="GO" id="GO:0010181">
    <property type="term" value="F:FMN binding"/>
    <property type="evidence" value="ECO:0007669"/>
    <property type="project" value="InterPro"/>
</dbReference>
<dbReference type="AlphaFoldDB" id="A0A285NQY4"/>
<keyword evidence="7" id="KW-0249">Electron transport</keyword>
<keyword evidence="6" id="KW-0288">FMN</keyword>
<dbReference type="NCBIfam" id="NF006747">
    <property type="entry name" value="PRK09271.1"/>
    <property type="match status" value="1"/>
</dbReference>
<dbReference type="PROSITE" id="PS50902">
    <property type="entry name" value="FLAVODOXIN_LIKE"/>
    <property type="match status" value="1"/>
</dbReference>
<dbReference type="EMBL" id="OBEK01000002">
    <property type="protein sequence ID" value="SNZ10031.1"/>
    <property type="molecule type" value="Genomic_DNA"/>
</dbReference>
<dbReference type="PROSITE" id="PS00201">
    <property type="entry name" value="FLAVODOXIN"/>
    <property type="match status" value="1"/>
</dbReference>
<evidence type="ECO:0000256" key="5">
    <source>
        <dbReference type="ARBA" id="ARBA00022630"/>
    </source>
</evidence>
<dbReference type="RefSeq" id="WP_097040773.1">
    <property type="nucleotide sequence ID" value="NZ_OBEK01000002.1"/>
</dbReference>
<comment type="similarity">
    <text evidence="3">Belongs to the flavodoxin family.</text>
</comment>
<dbReference type="Proteomes" id="UP000219356">
    <property type="component" value="Unassembled WGS sequence"/>
</dbReference>
<dbReference type="Gene3D" id="3.40.50.360">
    <property type="match status" value="1"/>
</dbReference>
<dbReference type="InterPro" id="IPR029039">
    <property type="entry name" value="Flavoprotein-like_sf"/>
</dbReference>
<evidence type="ECO:0000313" key="10">
    <source>
        <dbReference type="Proteomes" id="UP000219356"/>
    </source>
</evidence>
<sequence>MRPFIYLVYSSISGNTKDVAQIIKGKMASLFDVIEYRISDFEVPPTIEQNDVLIIGSYTWGSGETPAEVKDFVAELGIKPDTVFAFGTGDTQFGGDEMFCMAADKLTKFYNSPLKSLKVEQSPRGSQEREIEE</sequence>
<keyword evidence="5" id="KW-0285">Flavoprotein</keyword>
<keyword evidence="4" id="KW-0813">Transport</keyword>
<comment type="cofactor">
    <cofactor evidence="1">
        <name>FMN</name>
        <dbReference type="ChEBI" id="CHEBI:58210"/>
    </cofactor>
</comment>
<organism evidence="9 10">
    <name type="scientific">Terribacillus aidingensis</name>
    <dbReference type="NCBI Taxonomy" id="586416"/>
    <lineage>
        <taxon>Bacteria</taxon>
        <taxon>Bacillati</taxon>
        <taxon>Bacillota</taxon>
        <taxon>Bacilli</taxon>
        <taxon>Bacillales</taxon>
        <taxon>Bacillaceae</taxon>
        <taxon>Terribacillus</taxon>
    </lineage>
</organism>
<gene>
    <name evidence="9" type="ORF">SAMN05421503_1486</name>
</gene>
<evidence type="ECO:0000256" key="6">
    <source>
        <dbReference type="ARBA" id="ARBA00022643"/>
    </source>
</evidence>
<dbReference type="PANTHER" id="PTHR42809:SF1">
    <property type="entry name" value="FLAVODOXIN 1"/>
    <property type="match status" value="1"/>
</dbReference>
<name>A0A285NQY4_9BACI</name>
<keyword evidence="10" id="KW-1185">Reference proteome</keyword>
<evidence type="ECO:0000256" key="7">
    <source>
        <dbReference type="ARBA" id="ARBA00022982"/>
    </source>
</evidence>
<reference evidence="10" key="1">
    <citation type="submission" date="2017-09" db="EMBL/GenBank/DDBJ databases">
        <authorList>
            <person name="Varghese N."/>
            <person name="Submissions S."/>
        </authorList>
    </citation>
    <scope>NUCLEOTIDE SEQUENCE [LARGE SCALE GENOMIC DNA]</scope>
    <source>
        <strain evidence="10">CGMCC 1.8913</strain>
    </source>
</reference>
<dbReference type="InterPro" id="IPR050619">
    <property type="entry name" value="Flavodoxin"/>
</dbReference>
<dbReference type="GO" id="GO:0009055">
    <property type="term" value="F:electron transfer activity"/>
    <property type="evidence" value="ECO:0007669"/>
    <property type="project" value="InterPro"/>
</dbReference>
<dbReference type="InterPro" id="IPR008254">
    <property type="entry name" value="Flavodoxin/NO_synth"/>
</dbReference>
<dbReference type="SUPFAM" id="SSF52218">
    <property type="entry name" value="Flavoproteins"/>
    <property type="match status" value="1"/>
</dbReference>
<evidence type="ECO:0000256" key="2">
    <source>
        <dbReference type="ARBA" id="ARBA00003297"/>
    </source>
</evidence>